<feature type="domain" description="PI31 proteasome regulator N-terminal" evidence="4">
    <location>
        <begin position="18"/>
        <end position="154"/>
    </location>
</feature>
<feature type="region of interest" description="Disordered" evidence="3">
    <location>
        <begin position="259"/>
        <end position="304"/>
    </location>
</feature>
<dbReference type="AlphaFoldDB" id="A0A059A6S3"/>
<evidence type="ECO:0000313" key="5">
    <source>
        <dbReference type="EMBL" id="KCW49518.1"/>
    </source>
</evidence>
<name>A0A059A6S3_EUCGR</name>
<dbReference type="OMA" id="PFGFPDI"/>
<dbReference type="GO" id="GO:0000502">
    <property type="term" value="C:proteasome complex"/>
    <property type="evidence" value="ECO:0007669"/>
    <property type="project" value="UniProtKB-KW"/>
</dbReference>
<proteinExistence type="inferred from homology"/>
<feature type="compositionally biased region" description="Polar residues" evidence="3">
    <location>
        <begin position="152"/>
        <end position="164"/>
    </location>
</feature>
<organism evidence="5">
    <name type="scientific">Eucalyptus grandis</name>
    <name type="common">Flooded gum</name>
    <dbReference type="NCBI Taxonomy" id="71139"/>
    <lineage>
        <taxon>Eukaryota</taxon>
        <taxon>Viridiplantae</taxon>
        <taxon>Streptophyta</taxon>
        <taxon>Embryophyta</taxon>
        <taxon>Tracheophyta</taxon>
        <taxon>Spermatophyta</taxon>
        <taxon>Magnoliopsida</taxon>
        <taxon>eudicotyledons</taxon>
        <taxon>Gunneridae</taxon>
        <taxon>Pentapetalae</taxon>
        <taxon>rosids</taxon>
        <taxon>malvids</taxon>
        <taxon>Myrtales</taxon>
        <taxon>Myrtaceae</taxon>
        <taxon>Myrtoideae</taxon>
        <taxon>Eucalypteae</taxon>
        <taxon>Eucalyptus</taxon>
    </lineage>
</organism>
<evidence type="ECO:0000256" key="2">
    <source>
        <dbReference type="ARBA" id="ARBA00022942"/>
    </source>
</evidence>
<dbReference type="eggNOG" id="KOG4761">
    <property type="taxonomic scope" value="Eukaryota"/>
</dbReference>
<dbReference type="Gramene" id="KCW49518">
    <property type="protein sequence ID" value="KCW49518"/>
    <property type="gene ID" value="EUGRSUZ_K03043"/>
</dbReference>
<dbReference type="OrthoDB" id="68090at2759"/>
<dbReference type="InParanoid" id="A0A059A6S3"/>
<evidence type="ECO:0000256" key="3">
    <source>
        <dbReference type="SAM" id="MobiDB-lite"/>
    </source>
</evidence>
<dbReference type="Pfam" id="PF11566">
    <property type="entry name" value="PI31_Prot_N"/>
    <property type="match status" value="1"/>
</dbReference>
<evidence type="ECO:0000256" key="1">
    <source>
        <dbReference type="ARBA" id="ARBA00006405"/>
    </source>
</evidence>
<dbReference type="PANTHER" id="PTHR13266:SF1">
    <property type="entry name" value="PROTEASOME INHIBITOR PI31 SUBUNIT"/>
    <property type="match status" value="1"/>
</dbReference>
<protein>
    <recommendedName>
        <fullName evidence="4">PI31 proteasome regulator N-terminal domain-containing protein</fullName>
    </recommendedName>
</protein>
<feature type="compositionally biased region" description="Basic and acidic residues" evidence="3">
    <location>
        <begin position="292"/>
        <end position="304"/>
    </location>
</feature>
<accession>A0A059A6S3</accession>
<dbReference type="GO" id="GO:0043161">
    <property type="term" value="P:proteasome-mediated ubiquitin-dependent protein catabolic process"/>
    <property type="evidence" value="ECO:0007669"/>
    <property type="project" value="InterPro"/>
</dbReference>
<dbReference type="InterPro" id="IPR045128">
    <property type="entry name" value="PI31-like"/>
</dbReference>
<feature type="region of interest" description="Disordered" evidence="3">
    <location>
        <begin position="151"/>
        <end position="189"/>
    </location>
</feature>
<dbReference type="FunCoup" id="A0A059A6S3">
    <property type="interactions" value="3074"/>
</dbReference>
<dbReference type="GO" id="GO:0004866">
    <property type="term" value="F:endopeptidase inhibitor activity"/>
    <property type="evidence" value="ECO:0007669"/>
    <property type="project" value="InterPro"/>
</dbReference>
<comment type="similarity">
    <text evidence="1">Belongs to the proteasome inhibitor PI31 family.</text>
</comment>
<dbReference type="GO" id="GO:0006511">
    <property type="term" value="P:ubiquitin-dependent protein catabolic process"/>
    <property type="evidence" value="ECO:0000318"/>
    <property type="project" value="GO_Central"/>
</dbReference>
<dbReference type="GO" id="GO:0070628">
    <property type="term" value="F:proteasome binding"/>
    <property type="evidence" value="ECO:0007669"/>
    <property type="project" value="InterPro"/>
</dbReference>
<dbReference type="EMBL" id="KK198763">
    <property type="protein sequence ID" value="KCW49518.1"/>
    <property type="molecule type" value="Genomic_DNA"/>
</dbReference>
<evidence type="ECO:0000259" key="4">
    <source>
        <dbReference type="Pfam" id="PF11566"/>
    </source>
</evidence>
<reference evidence="5" key="1">
    <citation type="submission" date="2013-07" db="EMBL/GenBank/DDBJ databases">
        <title>The genome of Eucalyptus grandis.</title>
        <authorList>
            <person name="Schmutz J."/>
            <person name="Hayes R."/>
            <person name="Myburg A."/>
            <person name="Tuskan G."/>
            <person name="Grattapaglia D."/>
            <person name="Rokhsar D.S."/>
        </authorList>
    </citation>
    <scope>NUCLEOTIDE SEQUENCE</scope>
    <source>
        <tissue evidence="5">Leaf extractions</tissue>
    </source>
</reference>
<dbReference type="STRING" id="71139.A0A059A6S3"/>
<dbReference type="KEGG" id="egr:104426423"/>
<dbReference type="Gene3D" id="3.40.1000.30">
    <property type="match status" value="1"/>
</dbReference>
<dbReference type="InterPro" id="IPR021625">
    <property type="entry name" value="PI31_Prot_N"/>
</dbReference>
<sequence>MESDKSKAVIGVVRASRPLFRSRHDRLAFAVHASFLASGHSLAATGPAAYAADALSSPSAGEVGIEGWNEADDEYAFVYVSPEDSKKVLVKCLAMDDKLVVDALKDGAAEPVHLEIDVGEFIGEDGAASYSGQFKNLDKLVKSLDTEILSKLNGSSAPSSSTNAVGRENSEGSRQPISEPGIAAREPWGPQVHPSGVVIPPVYPLGGNDLFPGPGAGMYPTRGGYGSSGSMLLGPSDPSWFGGDAGRPGFPGAQPGVPPGARFDPYGPPGVPGFEPGRFVRNPRRPGSGTHPDLEHFRDGSDFI</sequence>
<gene>
    <name evidence="5" type="ORF">EUGRSUZ_K03043</name>
</gene>
<keyword evidence="2" id="KW-0647">Proteasome</keyword>
<dbReference type="PANTHER" id="PTHR13266">
    <property type="entry name" value="PROTEASOME INHIBITOR"/>
    <property type="match status" value="1"/>
</dbReference>